<dbReference type="InterPro" id="IPR000305">
    <property type="entry name" value="GIY-YIG_endonuc"/>
</dbReference>
<dbReference type="InterPro" id="IPR036876">
    <property type="entry name" value="UVR_dom_sf"/>
</dbReference>
<dbReference type="PROSITE" id="PS50164">
    <property type="entry name" value="GIY_YIG"/>
    <property type="match status" value="1"/>
</dbReference>
<dbReference type="EMBL" id="JAEDAM010000079">
    <property type="protein sequence ID" value="MBS8122365.1"/>
    <property type="molecule type" value="Genomic_DNA"/>
</dbReference>
<dbReference type="RefSeq" id="WP_213349801.1">
    <property type="nucleotide sequence ID" value="NZ_JAEDAM010000079.1"/>
</dbReference>
<protein>
    <submittedName>
        <fullName evidence="3">Excinuclease ABC subunit C</fullName>
    </submittedName>
</protein>
<evidence type="ECO:0000313" key="3">
    <source>
        <dbReference type="EMBL" id="MBS8122365.1"/>
    </source>
</evidence>
<evidence type="ECO:0000259" key="1">
    <source>
        <dbReference type="PROSITE" id="PS50164"/>
    </source>
</evidence>
<dbReference type="InterPro" id="IPR047296">
    <property type="entry name" value="GIY-YIG_UvrC_Cho"/>
</dbReference>
<gene>
    <name evidence="3" type="ORF">VAMP_344n29</name>
</gene>
<dbReference type="PANTHER" id="PTHR30562">
    <property type="entry name" value="UVRC/OXIDOREDUCTASE"/>
    <property type="match status" value="1"/>
</dbReference>
<dbReference type="PROSITE" id="PS50165">
    <property type="entry name" value="UVRC"/>
    <property type="match status" value="1"/>
</dbReference>
<dbReference type="InterPro" id="IPR050066">
    <property type="entry name" value="UvrABC_protein_C"/>
</dbReference>
<dbReference type="Gene3D" id="3.40.1440.10">
    <property type="entry name" value="GIY-YIG endonuclease"/>
    <property type="match status" value="1"/>
</dbReference>
<dbReference type="SUPFAM" id="SSF82771">
    <property type="entry name" value="GIY-YIG endonuclease"/>
    <property type="match status" value="1"/>
</dbReference>
<accession>A0ABS5QMC5</accession>
<keyword evidence="4" id="KW-1185">Reference proteome</keyword>
<dbReference type="Gene3D" id="3.30.420.340">
    <property type="entry name" value="UvrC, RNAse H endonuclease domain"/>
    <property type="match status" value="1"/>
</dbReference>
<reference evidence="3 4" key="1">
    <citation type="journal article" date="2021" name="Nat. Commun.">
        <title>Reductive evolution and unique predatory mode in the CPR bacterium Vampirococcus lugosii.</title>
        <authorList>
            <person name="Moreira D."/>
            <person name="Zivanovic Y."/>
            <person name="Lopez-Archilla A.I."/>
            <person name="Iniesto M."/>
            <person name="Lopez-Garcia P."/>
        </authorList>
    </citation>
    <scope>NUCLEOTIDE SEQUENCE [LARGE SCALE GENOMIC DNA]</scope>
    <source>
        <strain evidence="3">Chiprana</strain>
    </source>
</reference>
<sequence length="565" mass="66654">MKTSHIPNNPGVYMFKAKSGKILYIGKAKDLKKRVEQYFNKNIGVWKEDMISKSFTIDFYITQTEQEALILENNLIKKYQPRYNTLLKGDNSYTYIKITNEDFPKIILTRFKDNDNAIYIGPKTYRQDLKKILQFLRQFFLFRNCSKTQFKQAKLCSDHTFGLCAGWCNKSLYLKNGQYQIDPNKTFLNQEIQKNREELVEMYNNNMKLIIDFFNGKTDSVENKILVKMQDAIDKENYERAGFLRDIYKNIRNYTQKQTIELSYPITGYFYKISYVGSWYIFVFLKFYRGKLVDIVKHKENENDANFSLLKEKFEGEFDKMYTIKKTKDIRIACSYDVFVNDKENLNKSYDDIIGLLDNMIQSLIISTSMEKENLMNDILKNIQDKYFLNNYPYNIECLDISHFSGSWISGGISSMSCGILSKKNYRMYKINSIEKGKSDDYKSIKEVLIRRFKNSSSPWPDLFIIDGAKGQIGVIKDLVQKDNYFGEVFEKVDFISIGKGIARKVSNKIIGEKEKIFVLSKNLSIKSYDLNYDESDKLLVKIRDEAHRFSNKYRKKQMSNEWKY</sequence>
<feature type="domain" description="GIY-YIG" evidence="1">
    <location>
        <begin position="8"/>
        <end position="85"/>
    </location>
</feature>
<feature type="domain" description="UvrC family homology region profile" evidence="2">
    <location>
        <begin position="367"/>
        <end position="480"/>
    </location>
</feature>
<evidence type="ECO:0000259" key="2">
    <source>
        <dbReference type="PROSITE" id="PS50165"/>
    </source>
</evidence>
<name>A0ABS5QMC5_9BACT</name>
<dbReference type="InterPro" id="IPR035901">
    <property type="entry name" value="GIY-YIG_endonuc_sf"/>
</dbReference>
<dbReference type="CDD" id="cd10434">
    <property type="entry name" value="GIY-YIG_UvrC_Cho"/>
    <property type="match status" value="1"/>
</dbReference>
<dbReference type="Pfam" id="PF08459">
    <property type="entry name" value="UvrC_RNaseH_dom"/>
    <property type="match status" value="1"/>
</dbReference>
<dbReference type="PANTHER" id="PTHR30562:SF1">
    <property type="entry name" value="UVRABC SYSTEM PROTEIN C"/>
    <property type="match status" value="1"/>
</dbReference>
<evidence type="ECO:0000313" key="4">
    <source>
        <dbReference type="Proteomes" id="UP000680365"/>
    </source>
</evidence>
<dbReference type="Proteomes" id="UP000680365">
    <property type="component" value="Unassembled WGS sequence"/>
</dbReference>
<comment type="caution">
    <text evidence="3">The sequence shown here is derived from an EMBL/GenBank/DDBJ whole genome shotgun (WGS) entry which is preliminary data.</text>
</comment>
<dbReference type="Pfam" id="PF01541">
    <property type="entry name" value="GIY-YIG"/>
    <property type="match status" value="1"/>
</dbReference>
<dbReference type="SUPFAM" id="SSF46600">
    <property type="entry name" value="C-terminal UvrC-binding domain of UvrB"/>
    <property type="match status" value="1"/>
</dbReference>
<proteinExistence type="predicted"/>
<dbReference type="SMART" id="SM00465">
    <property type="entry name" value="GIYc"/>
    <property type="match status" value="1"/>
</dbReference>
<organism evidence="3 4">
    <name type="scientific">Candidatus Vampirococcus lugosii</name>
    <dbReference type="NCBI Taxonomy" id="2789015"/>
    <lineage>
        <taxon>Bacteria</taxon>
        <taxon>Candidatus Absconditibacteriota</taxon>
        <taxon>Vampirococcus</taxon>
    </lineage>
</organism>
<dbReference type="InterPro" id="IPR038476">
    <property type="entry name" value="UvrC_RNase_H_dom_sf"/>
</dbReference>
<dbReference type="InterPro" id="IPR001162">
    <property type="entry name" value="UvrC_RNase_H_dom"/>
</dbReference>